<dbReference type="Pfam" id="PF02547">
    <property type="entry name" value="Queuosine_synth"/>
    <property type="match status" value="1"/>
</dbReference>
<dbReference type="HAMAP" id="MF_00113">
    <property type="entry name" value="QueA"/>
    <property type="match status" value="1"/>
</dbReference>
<sequence>MGVKIDRFDYNLPKELIAQEPAAQRDASRLMVIDRATREVTHSTFAAIGDFLPAKSRFFRNNAAVLKARLYGQRPTGGKVECLLLQPAEDALSWWCLLKPGKKTLQAGQFGLDGEYTAEVLEVGANGNYKVRFQPVRDESVTALSERLGIMPLPPYIERSKDDPRRDSDNERYQTVYADYAKQLAVAAPTAGLHFTPELIAQLESSGASFYDLTLQVGIGTFHPVQTEHVEDHNIHHEWYEIPASALAELQSPDAGPRIAVGTTSVRSIEDALRRIPREPGCLTPGGDVQAEADIYIYPPSEFSGIDHMITNFHLPKSTLLCLVSAFLTPGSEEGIDWLKELYAEAIAKQYRFYSYGDAMLIL</sequence>
<dbReference type="Gene3D" id="2.40.10.240">
    <property type="entry name" value="QueA-like"/>
    <property type="match status" value="1"/>
</dbReference>
<comment type="caution">
    <text evidence="6">The sequence shown here is derived from an EMBL/GenBank/DDBJ whole genome shotgun (WGS) entry which is preliminary data.</text>
</comment>
<evidence type="ECO:0000256" key="2">
    <source>
        <dbReference type="ARBA" id="ARBA00022679"/>
    </source>
</evidence>
<dbReference type="FunCoup" id="A0A317ZIS3">
    <property type="interactions" value="374"/>
</dbReference>
<organism evidence="6 7">
    <name type="scientific">Coraliomargarita sinensis</name>
    <dbReference type="NCBI Taxonomy" id="2174842"/>
    <lineage>
        <taxon>Bacteria</taxon>
        <taxon>Pseudomonadati</taxon>
        <taxon>Verrucomicrobiota</taxon>
        <taxon>Opitutia</taxon>
        <taxon>Puniceicoccales</taxon>
        <taxon>Coraliomargaritaceae</taxon>
        <taxon>Coraliomargarita</taxon>
    </lineage>
</organism>
<evidence type="ECO:0000256" key="3">
    <source>
        <dbReference type="ARBA" id="ARBA00022691"/>
    </source>
</evidence>
<name>A0A317ZIS3_9BACT</name>
<accession>A0A317ZIS3</accession>
<dbReference type="InParanoid" id="A0A317ZIS3"/>
<dbReference type="InterPro" id="IPR036100">
    <property type="entry name" value="QueA_sf"/>
</dbReference>
<reference evidence="6 7" key="1">
    <citation type="submission" date="2018-05" db="EMBL/GenBank/DDBJ databases">
        <title>Coraliomargarita sinensis sp. nov., isolated from a marine solar saltern.</title>
        <authorList>
            <person name="Zhou L.Y."/>
        </authorList>
    </citation>
    <scope>NUCLEOTIDE SEQUENCE [LARGE SCALE GENOMIC DNA]</scope>
    <source>
        <strain evidence="6 7">WN38</strain>
    </source>
</reference>
<dbReference type="InterPro" id="IPR042119">
    <property type="entry name" value="QueA_dom2"/>
</dbReference>
<protein>
    <recommendedName>
        <fullName evidence="5">S-adenosylmethionine:tRNA ribosyltransferase-isomerase</fullName>
        <ecNumber evidence="5">2.4.99.17</ecNumber>
    </recommendedName>
    <alternativeName>
        <fullName evidence="5">Queuosine biosynthesis protein QueA</fullName>
    </alternativeName>
</protein>
<dbReference type="NCBIfam" id="TIGR00113">
    <property type="entry name" value="queA"/>
    <property type="match status" value="1"/>
</dbReference>
<evidence type="ECO:0000256" key="5">
    <source>
        <dbReference type="HAMAP-Rule" id="MF_00113"/>
    </source>
</evidence>
<dbReference type="InterPro" id="IPR003699">
    <property type="entry name" value="QueA"/>
</dbReference>
<dbReference type="GO" id="GO:0051075">
    <property type="term" value="F:S-adenosylmethionine:tRNA ribosyltransferase-isomerase activity"/>
    <property type="evidence" value="ECO:0007669"/>
    <property type="project" value="UniProtKB-EC"/>
</dbReference>
<comment type="subunit">
    <text evidence="5">Monomer.</text>
</comment>
<evidence type="ECO:0000256" key="4">
    <source>
        <dbReference type="ARBA" id="ARBA00022785"/>
    </source>
</evidence>
<dbReference type="AlphaFoldDB" id="A0A317ZIS3"/>
<keyword evidence="2 5" id="KW-0808">Transferase</keyword>
<dbReference type="NCBIfam" id="NF001140">
    <property type="entry name" value="PRK00147.1"/>
    <property type="match status" value="1"/>
</dbReference>
<dbReference type="GO" id="GO:0008616">
    <property type="term" value="P:tRNA queuosine(34) biosynthetic process"/>
    <property type="evidence" value="ECO:0007669"/>
    <property type="project" value="UniProtKB-UniRule"/>
</dbReference>
<dbReference type="EMBL" id="QHJQ01000001">
    <property type="protein sequence ID" value="PXA05614.1"/>
    <property type="molecule type" value="Genomic_DNA"/>
</dbReference>
<keyword evidence="1 5" id="KW-0963">Cytoplasm</keyword>
<comment type="function">
    <text evidence="5">Transfers and isomerizes the ribose moiety from AdoMet to the 7-aminomethyl group of 7-deazaguanine (preQ1-tRNA) to give epoxyqueuosine (oQ-tRNA).</text>
</comment>
<dbReference type="Gene3D" id="3.40.1780.10">
    <property type="entry name" value="QueA-like"/>
    <property type="match status" value="2"/>
</dbReference>
<comment type="catalytic activity">
    <reaction evidence="5">
        <text>7-aminomethyl-7-carbaguanosine(34) in tRNA + S-adenosyl-L-methionine = epoxyqueuosine(34) in tRNA + adenine + L-methionine + 2 H(+)</text>
        <dbReference type="Rhea" id="RHEA:32155"/>
        <dbReference type="Rhea" id="RHEA-COMP:10342"/>
        <dbReference type="Rhea" id="RHEA-COMP:18582"/>
        <dbReference type="ChEBI" id="CHEBI:15378"/>
        <dbReference type="ChEBI" id="CHEBI:16708"/>
        <dbReference type="ChEBI" id="CHEBI:57844"/>
        <dbReference type="ChEBI" id="CHEBI:59789"/>
        <dbReference type="ChEBI" id="CHEBI:82833"/>
        <dbReference type="ChEBI" id="CHEBI:194443"/>
        <dbReference type="EC" id="2.4.99.17"/>
    </reaction>
</comment>
<dbReference type="EC" id="2.4.99.17" evidence="5"/>
<keyword evidence="4 5" id="KW-0671">Queuosine biosynthesis</keyword>
<dbReference type="Proteomes" id="UP000247099">
    <property type="component" value="Unassembled WGS sequence"/>
</dbReference>
<dbReference type="InterPro" id="IPR042118">
    <property type="entry name" value="QueA_dom1"/>
</dbReference>
<keyword evidence="7" id="KW-1185">Reference proteome</keyword>
<dbReference type="PANTHER" id="PTHR30307">
    <property type="entry name" value="S-ADENOSYLMETHIONINE:TRNA RIBOSYLTRANSFERASE-ISOMERASE"/>
    <property type="match status" value="1"/>
</dbReference>
<comment type="similarity">
    <text evidence="5">Belongs to the QueA family.</text>
</comment>
<keyword evidence="6" id="KW-0413">Isomerase</keyword>
<dbReference type="OrthoDB" id="9805933at2"/>
<dbReference type="UniPathway" id="UPA00392"/>
<evidence type="ECO:0000313" key="7">
    <source>
        <dbReference type="Proteomes" id="UP000247099"/>
    </source>
</evidence>
<comment type="subcellular location">
    <subcellularLocation>
        <location evidence="5">Cytoplasm</location>
    </subcellularLocation>
</comment>
<proteinExistence type="inferred from homology"/>
<dbReference type="PANTHER" id="PTHR30307:SF0">
    <property type="entry name" value="S-ADENOSYLMETHIONINE:TRNA RIBOSYLTRANSFERASE-ISOMERASE"/>
    <property type="match status" value="1"/>
</dbReference>
<comment type="pathway">
    <text evidence="5">tRNA modification; tRNA-queuosine biosynthesis.</text>
</comment>
<keyword evidence="3 5" id="KW-0949">S-adenosyl-L-methionine</keyword>
<evidence type="ECO:0000313" key="6">
    <source>
        <dbReference type="EMBL" id="PXA05614.1"/>
    </source>
</evidence>
<dbReference type="GO" id="GO:0005737">
    <property type="term" value="C:cytoplasm"/>
    <property type="evidence" value="ECO:0007669"/>
    <property type="project" value="UniProtKB-SubCell"/>
</dbReference>
<dbReference type="SUPFAM" id="SSF111337">
    <property type="entry name" value="QueA-like"/>
    <property type="match status" value="1"/>
</dbReference>
<gene>
    <name evidence="5" type="primary">queA</name>
    <name evidence="6" type="ORF">DDZ13_01710</name>
</gene>
<evidence type="ECO:0000256" key="1">
    <source>
        <dbReference type="ARBA" id="ARBA00022490"/>
    </source>
</evidence>